<protein>
    <submittedName>
        <fullName evidence="3">DUF2283 domain-containing protein</fullName>
    </submittedName>
</protein>
<reference evidence="3" key="1">
    <citation type="submission" date="2017-02" db="UniProtKB">
        <authorList>
            <consortium name="WormBaseParasite"/>
        </authorList>
    </citation>
    <scope>IDENTIFICATION</scope>
</reference>
<organism evidence="3">
    <name type="scientific">Haemonchus placei</name>
    <name type="common">Barber's pole worm</name>
    <dbReference type="NCBI Taxonomy" id="6290"/>
    <lineage>
        <taxon>Eukaryota</taxon>
        <taxon>Metazoa</taxon>
        <taxon>Ecdysozoa</taxon>
        <taxon>Nematoda</taxon>
        <taxon>Chromadorea</taxon>
        <taxon>Rhabditida</taxon>
        <taxon>Rhabditina</taxon>
        <taxon>Rhabditomorpha</taxon>
        <taxon>Strongyloidea</taxon>
        <taxon>Trichostrongylidae</taxon>
        <taxon>Haemonchus</taxon>
    </lineage>
</organism>
<proteinExistence type="predicted"/>
<accession>A0A0N4W6S8</accession>
<name>A0A0N4W6S8_HAEPC</name>
<sequence length="62" mass="6957">MQAKKIKYDVIGLADARRHRSLHVTFETEEELFLETCESKGVGDVGALVNAHLPMHIDSYEG</sequence>
<dbReference type="EMBL" id="UZAF01016388">
    <property type="protein sequence ID" value="VDO27061.1"/>
    <property type="molecule type" value="Genomic_DNA"/>
</dbReference>
<gene>
    <name evidence="1" type="ORF">HPLM_LOCUS5777</name>
</gene>
<evidence type="ECO:0000313" key="2">
    <source>
        <dbReference type="Proteomes" id="UP000268014"/>
    </source>
</evidence>
<dbReference type="Proteomes" id="UP000268014">
    <property type="component" value="Unassembled WGS sequence"/>
</dbReference>
<reference evidence="1 2" key="2">
    <citation type="submission" date="2018-11" db="EMBL/GenBank/DDBJ databases">
        <authorList>
            <consortium name="Pathogen Informatics"/>
        </authorList>
    </citation>
    <scope>NUCLEOTIDE SEQUENCE [LARGE SCALE GENOMIC DNA]</scope>
    <source>
        <strain evidence="1 2">MHpl1</strain>
    </source>
</reference>
<dbReference type="AlphaFoldDB" id="A0A0N4W6S8"/>
<evidence type="ECO:0000313" key="3">
    <source>
        <dbReference type="WBParaSite" id="HPLM_0000578501-mRNA-1"/>
    </source>
</evidence>
<dbReference type="WBParaSite" id="HPLM_0000578501-mRNA-1">
    <property type="protein sequence ID" value="HPLM_0000578501-mRNA-1"/>
    <property type="gene ID" value="HPLM_0000578501"/>
</dbReference>
<evidence type="ECO:0000313" key="1">
    <source>
        <dbReference type="EMBL" id="VDO27061.1"/>
    </source>
</evidence>
<keyword evidence="2" id="KW-1185">Reference proteome</keyword>